<evidence type="ECO:0000313" key="2">
    <source>
        <dbReference type="Proteomes" id="UP000017981"/>
    </source>
</evidence>
<dbReference type="EMBL" id="CAQL01000817">
    <property type="protein sequence ID" value="CCQ57423.1"/>
    <property type="molecule type" value="Genomic_DNA"/>
</dbReference>
<accession>T2IWQ3</accession>
<proteinExistence type="predicted"/>
<sequence>MVITYLLRVLEVNCEELAETHSSTIRGLNFNGVAVIGFKVQ</sequence>
<dbReference type="AlphaFoldDB" id="T2IWQ3"/>
<comment type="caution">
    <text evidence="1">The sequence shown here is derived from an EMBL/GenBank/DDBJ whole genome shotgun (WGS) entry which is preliminary data.</text>
</comment>
<dbReference type="Proteomes" id="UP000017981">
    <property type="component" value="Unassembled WGS sequence"/>
</dbReference>
<organism evidence="1 2">
    <name type="scientific">Crocosphaera watsonii WH 0005</name>
    <dbReference type="NCBI Taxonomy" id="423472"/>
    <lineage>
        <taxon>Bacteria</taxon>
        <taxon>Bacillati</taxon>
        <taxon>Cyanobacteriota</taxon>
        <taxon>Cyanophyceae</taxon>
        <taxon>Oscillatoriophycideae</taxon>
        <taxon>Chroococcales</taxon>
        <taxon>Aphanothecaceae</taxon>
        <taxon>Crocosphaera</taxon>
    </lineage>
</organism>
<protein>
    <submittedName>
        <fullName evidence="1">Uncharacterized protein</fullName>
    </submittedName>
</protein>
<reference evidence="1 2" key="1">
    <citation type="submission" date="2013-01" db="EMBL/GenBank/DDBJ databases">
        <authorList>
            <person name="Bench S."/>
        </authorList>
    </citation>
    <scope>NUCLEOTIDE SEQUENCE [LARGE SCALE GENOMIC DNA]</scope>
    <source>
        <strain evidence="1 2">WH 0005</strain>
    </source>
</reference>
<reference evidence="1 2" key="2">
    <citation type="submission" date="2013-09" db="EMBL/GenBank/DDBJ databases">
        <title>Whole genome comparison of six Crocosphaera watsonii strains with differing phenotypes.</title>
        <authorList>
            <person name="Bench S.R."/>
            <person name="Heller P."/>
            <person name="Frank I."/>
            <person name="Arciniega M."/>
            <person name="Shilova I.N."/>
            <person name="Zehr J.P."/>
        </authorList>
    </citation>
    <scope>NUCLEOTIDE SEQUENCE [LARGE SCALE GENOMIC DNA]</scope>
    <source>
        <strain evidence="1 2">WH 0005</strain>
    </source>
</reference>
<gene>
    <name evidence="1" type="ORF">CWATWH0005_536</name>
</gene>
<evidence type="ECO:0000313" key="1">
    <source>
        <dbReference type="EMBL" id="CCQ57423.1"/>
    </source>
</evidence>
<name>T2IWQ3_CROWT</name>